<dbReference type="NCBIfam" id="TIGR01093">
    <property type="entry name" value="aroD"/>
    <property type="match status" value="1"/>
</dbReference>
<proteinExistence type="inferred from homology"/>
<accession>A0A645HXD5</accession>
<dbReference type="HAMAP" id="MF_00214">
    <property type="entry name" value="AroD"/>
    <property type="match status" value="1"/>
</dbReference>
<dbReference type="EC" id="4.2.1.10" evidence="2"/>
<name>A0A645HXD5_9ZZZZ</name>
<dbReference type="EMBL" id="VSSQ01102260">
    <property type="protein sequence ID" value="MPN43695.1"/>
    <property type="molecule type" value="Genomic_DNA"/>
</dbReference>
<dbReference type="InterPro" id="IPR001381">
    <property type="entry name" value="DHquinase_I"/>
</dbReference>
<protein>
    <recommendedName>
        <fullName evidence="2">3-dehydroquinate dehydratase</fullName>
        <ecNumber evidence="2">4.2.1.10</ecNumber>
    </recommendedName>
</protein>
<dbReference type="SUPFAM" id="SSF51569">
    <property type="entry name" value="Aldolase"/>
    <property type="match status" value="1"/>
</dbReference>
<organism evidence="5">
    <name type="scientific">bioreactor metagenome</name>
    <dbReference type="NCBI Taxonomy" id="1076179"/>
    <lineage>
        <taxon>unclassified sequences</taxon>
        <taxon>metagenomes</taxon>
        <taxon>ecological metagenomes</taxon>
    </lineage>
</organism>
<dbReference type="InterPro" id="IPR050146">
    <property type="entry name" value="Type-I_3-dehydroquinase"/>
</dbReference>
<dbReference type="PANTHER" id="PTHR43699:SF1">
    <property type="entry name" value="3-DEHYDROQUINATE DEHYDRATASE"/>
    <property type="match status" value="1"/>
</dbReference>
<dbReference type="GO" id="GO:0046279">
    <property type="term" value="P:3,4-dihydroxybenzoate biosynthetic process"/>
    <property type="evidence" value="ECO:0007669"/>
    <property type="project" value="UniProtKB-ARBA"/>
</dbReference>
<dbReference type="Gene3D" id="3.20.20.70">
    <property type="entry name" value="Aldolase class I"/>
    <property type="match status" value="1"/>
</dbReference>
<keyword evidence="4" id="KW-0704">Schiff base</keyword>
<sequence>MLSELRKILGELPLLFTFRTTREGGKKDLETIDYIELNKAAVTTDMIDLIDVEAFTGDDFVQSVITEAHKHKVLVIVSNHDFEKTPSKEEIISRLRLMQRLGADISKIAVMPSCLEDVLTLLTATVEMNEKYAEGPIITMSMSKLGSISRISGEYFGSAITFGSAKKASAPGQMEAKDLNEILGIIHNNL</sequence>
<dbReference type="CDD" id="cd00502">
    <property type="entry name" value="DHQase_I"/>
    <property type="match status" value="1"/>
</dbReference>
<reference evidence="5" key="1">
    <citation type="submission" date="2019-08" db="EMBL/GenBank/DDBJ databases">
        <authorList>
            <person name="Kucharzyk K."/>
            <person name="Murdoch R.W."/>
            <person name="Higgins S."/>
            <person name="Loffler F."/>
        </authorList>
    </citation>
    <scope>NUCLEOTIDE SEQUENCE</scope>
</reference>
<gene>
    <name evidence="5" type="primary">aroD_13</name>
    <name evidence="5" type="ORF">SDC9_191255</name>
</gene>
<keyword evidence="3 5" id="KW-0456">Lyase</keyword>
<evidence type="ECO:0000256" key="3">
    <source>
        <dbReference type="ARBA" id="ARBA00023239"/>
    </source>
</evidence>
<dbReference type="GO" id="GO:0003855">
    <property type="term" value="F:3-dehydroquinate dehydratase activity"/>
    <property type="evidence" value="ECO:0007669"/>
    <property type="project" value="UniProtKB-EC"/>
</dbReference>
<dbReference type="Pfam" id="PF01487">
    <property type="entry name" value="DHquinase_I"/>
    <property type="match status" value="1"/>
</dbReference>
<dbReference type="AlphaFoldDB" id="A0A645HXD5"/>
<comment type="caution">
    <text evidence="5">The sequence shown here is derived from an EMBL/GenBank/DDBJ whole genome shotgun (WGS) entry which is preliminary data.</text>
</comment>
<evidence type="ECO:0000256" key="4">
    <source>
        <dbReference type="ARBA" id="ARBA00023270"/>
    </source>
</evidence>
<dbReference type="PANTHER" id="PTHR43699">
    <property type="entry name" value="3-DEHYDROQUINATE DEHYDRATASE"/>
    <property type="match status" value="1"/>
</dbReference>
<dbReference type="FunFam" id="3.20.20.70:FF:000047">
    <property type="entry name" value="3-dehydroquinate dehydratase"/>
    <property type="match status" value="1"/>
</dbReference>
<comment type="catalytic activity">
    <reaction evidence="1">
        <text>3-dehydroquinate = 3-dehydroshikimate + H2O</text>
        <dbReference type="Rhea" id="RHEA:21096"/>
        <dbReference type="ChEBI" id="CHEBI:15377"/>
        <dbReference type="ChEBI" id="CHEBI:16630"/>
        <dbReference type="ChEBI" id="CHEBI:32364"/>
        <dbReference type="EC" id="4.2.1.10"/>
    </reaction>
</comment>
<dbReference type="InterPro" id="IPR013785">
    <property type="entry name" value="Aldolase_TIM"/>
</dbReference>
<evidence type="ECO:0000313" key="5">
    <source>
        <dbReference type="EMBL" id="MPN43695.1"/>
    </source>
</evidence>
<evidence type="ECO:0000256" key="1">
    <source>
        <dbReference type="ARBA" id="ARBA00001864"/>
    </source>
</evidence>
<evidence type="ECO:0000256" key="2">
    <source>
        <dbReference type="ARBA" id="ARBA00012060"/>
    </source>
</evidence>